<evidence type="ECO:0000256" key="2">
    <source>
        <dbReference type="SAM" id="Phobius"/>
    </source>
</evidence>
<comment type="caution">
    <text evidence="3">The sequence shown here is derived from an EMBL/GenBank/DDBJ whole genome shotgun (WGS) entry which is preliminary data.</text>
</comment>
<protein>
    <submittedName>
        <fullName evidence="3">Uncharacterized protein</fullName>
    </submittedName>
</protein>
<feature type="transmembrane region" description="Helical" evidence="2">
    <location>
        <begin position="242"/>
        <end position="260"/>
    </location>
</feature>
<dbReference type="AlphaFoldDB" id="A0A9P6ZY50"/>
<keyword evidence="2" id="KW-0812">Transmembrane</keyword>
<feature type="transmembrane region" description="Helical" evidence="2">
    <location>
        <begin position="128"/>
        <end position="148"/>
    </location>
</feature>
<name>A0A9P6ZY50_9AGAM</name>
<organism evidence="3 4">
    <name type="scientific">Suillus placidus</name>
    <dbReference type="NCBI Taxonomy" id="48579"/>
    <lineage>
        <taxon>Eukaryota</taxon>
        <taxon>Fungi</taxon>
        <taxon>Dikarya</taxon>
        <taxon>Basidiomycota</taxon>
        <taxon>Agaricomycotina</taxon>
        <taxon>Agaricomycetes</taxon>
        <taxon>Agaricomycetidae</taxon>
        <taxon>Boletales</taxon>
        <taxon>Suillineae</taxon>
        <taxon>Suillaceae</taxon>
        <taxon>Suillus</taxon>
    </lineage>
</organism>
<feature type="transmembrane region" description="Helical" evidence="2">
    <location>
        <begin position="168"/>
        <end position="189"/>
    </location>
</feature>
<keyword evidence="2" id="KW-0472">Membrane</keyword>
<gene>
    <name evidence="3" type="ORF">EV702DRAFT_143670</name>
</gene>
<evidence type="ECO:0000256" key="1">
    <source>
        <dbReference type="SAM" id="MobiDB-lite"/>
    </source>
</evidence>
<keyword evidence="2" id="KW-1133">Transmembrane helix</keyword>
<proteinExistence type="predicted"/>
<feature type="transmembrane region" description="Helical" evidence="2">
    <location>
        <begin position="18"/>
        <end position="36"/>
    </location>
</feature>
<dbReference type="EMBL" id="JABBWD010000014">
    <property type="protein sequence ID" value="KAG1778897.1"/>
    <property type="molecule type" value="Genomic_DNA"/>
</dbReference>
<feature type="transmembrane region" description="Helical" evidence="2">
    <location>
        <begin position="210"/>
        <end position="236"/>
    </location>
</feature>
<dbReference type="Proteomes" id="UP000714275">
    <property type="component" value="Unassembled WGS sequence"/>
</dbReference>
<sequence>MADLPADTSALMSAVLESILYGFSVLMFIGTIWALTYKRRMRDINHPIAVVAVLLLLTSTANMVVTIVRIENGLVKYRDTWPNGPAAFFTDVTEETYLIKHALYIFQTVLADGVMVYRCYVLWQSVRVIILPILLWCSIIVTGIRAVYGNSQATTNPGNVFAADVEKWIMAFIVSTLAANLLCSGLLVYRVWKIECRVSKLRASKSTIMPIVRVLVDAAVLYSVMLFAFLICFITASSGESVLSDMAVPVISITFYMVLIRITINSRHYLATASTRRTTEEMEQGNVQQYPMNPLRVHISQFTLDDSTSSSSYKVGNEDRPFGSTGIAEES</sequence>
<accession>A0A9P6ZY50</accession>
<feature type="region of interest" description="Disordered" evidence="1">
    <location>
        <begin position="307"/>
        <end position="331"/>
    </location>
</feature>
<evidence type="ECO:0000313" key="4">
    <source>
        <dbReference type="Proteomes" id="UP000714275"/>
    </source>
</evidence>
<reference evidence="3" key="1">
    <citation type="journal article" date="2020" name="New Phytol.">
        <title>Comparative genomics reveals dynamic genome evolution in host specialist ectomycorrhizal fungi.</title>
        <authorList>
            <person name="Lofgren L.A."/>
            <person name="Nguyen N.H."/>
            <person name="Vilgalys R."/>
            <person name="Ruytinx J."/>
            <person name="Liao H.L."/>
            <person name="Branco S."/>
            <person name="Kuo A."/>
            <person name="LaButti K."/>
            <person name="Lipzen A."/>
            <person name="Andreopoulos W."/>
            <person name="Pangilinan J."/>
            <person name="Riley R."/>
            <person name="Hundley H."/>
            <person name="Na H."/>
            <person name="Barry K."/>
            <person name="Grigoriev I.V."/>
            <person name="Stajich J.E."/>
            <person name="Kennedy P.G."/>
        </authorList>
    </citation>
    <scope>NUCLEOTIDE SEQUENCE</scope>
    <source>
        <strain evidence="3">DOB743</strain>
    </source>
</reference>
<dbReference type="OrthoDB" id="3354175at2759"/>
<feature type="transmembrane region" description="Helical" evidence="2">
    <location>
        <begin position="102"/>
        <end position="121"/>
    </location>
</feature>
<keyword evidence="4" id="KW-1185">Reference proteome</keyword>
<feature type="transmembrane region" description="Helical" evidence="2">
    <location>
        <begin position="48"/>
        <end position="70"/>
    </location>
</feature>
<evidence type="ECO:0000313" key="3">
    <source>
        <dbReference type="EMBL" id="KAG1778897.1"/>
    </source>
</evidence>